<dbReference type="InterPro" id="IPR029052">
    <property type="entry name" value="Metallo-depent_PP-like"/>
</dbReference>
<reference evidence="3 4" key="1">
    <citation type="submission" date="2018-11" db="EMBL/GenBank/DDBJ databases">
        <title>Genomes From Bacteria Associated with the Canine Oral Cavity: a Test Case for Automated Genome-Based Taxonomic Assignment.</title>
        <authorList>
            <person name="Coil D.A."/>
            <person name="Jospin G."/>
            <person name="Darling A.E."/>
            <person name="Wallis C."/>
            <person name="Davis I.J."/>
            <person name="Harris S."/>
            <person name="Eisen J.A."/>
            <person name="Holcombe L.J."/>
            <person name="O'Flynn C."/>
        </authorList>
    </citation>
    <scope>NUCLEOTIDE SEQUENCE [LARGE SCALE GENOMIC DNA]</scope>
    <source>
        <strain evidence="3 4">OH2617_COT-023</strain>
    </source>
</reference>
<keyword evidence="3" id="KW-0808">Transferase</keyword>
<comment type="caution">
    <text evidence="3">The sequence shown here is derived from an EMBL/GenBank/DDBJ whole genome shotgun (WGS) entry which is preliminary data.</text>
</comment>
<dbReference type="Gene3D" id="3.30.470.30">
    <property type="entry name" value="DNA ligase/mRNA capping enzyme"/>
    <property type="match status" value="2"/>
</dbReference>
<organism evidence="3 4">
    <name type="scientific">Tannerella forsythia</name>
    <name type="common">Bacteroides forsythus</name>
    <dbReference type="NCBI Taxonomy" id="28112"/>
    <lineage>
        <taxon>Bacteria</taxon>
        <taxon>Pseudomonadati</taxon>
        <taxon>Bacteroidota</taxon>
        <taxon>Bacteroidia</taxon>
        <taxon>Bacteroidales</taxon>
        <taxon>Tannerellaceae</taxon>
        <taxon>Tannerella</taxon>
    </lineage>
</organism>
<dbReference type="OrthoDB" id="7550081at2"/>
<dbReference type="InterPro" id="IPR004843">
    <property type="entry name" value="Calcineurin-like_PHP"/>
</dbReference>
<name>A0A3P1XNG5_TANFO</name>
<feature type="domain" description="Polynucleotide kinase-phosphatase ligase" evidence="2">
    <location>
        <begin position="475"/>
        <end position="853"/>
    </location>
</feature>
<gene>
    <name evidence="3" type="ORF">EII40_08305</name>
</gene>
<accession>A0A3P1XNG5</accession>
<evidence type="ECO:0000259" key="1">
    <source>
        <dbReference type="Pfam" id="PF00149"/>
    </source>
</evidence>
<dbReference type="SUPFAM" id="SSF56300">
    <property type="entry name" value="Metallo-dependent phosphatases"/>
    <property type="match status" value="1"/>
</dbReference>
<proteinExistence type="predicted"/>
<dbReference type="Gene3D" id="3.40.50.300">
    <property type="entry name" value="P-loop containing nucleotide triphosphate hydrolases"/>
    <property type="match status" value="1"/>
</dbReference>
<evidence type="ECO:0000313" key="4">
    <source>
        <dbReference type="Proteomes" id="UP000278609"/>
    </source>
</evidence>
<dbReference type="InterPro" id="IPR024028">
    <property type="entry name" value="PNKP_bac"/>
</dbReference>
<dbReference type="EMBL" id="RQYS01000032">
    <property type="protein sequence ID" value="RRD60001.1"/>
    <property type="molecule type" value="Genomic_DNA"/>
</dbReference>
<dbReference type="InterPro" id="IPR032380">
    <property type="entry name" value="PNKP_ligase_dom"/>
</dbReference>
<dbReference type="GO" id="GO:0016301">
    <property type="term" value="F:kinase activity"/>
    <property type="evidence" value="ECO:0007669"/>
    <property type="project" value="UniProtKB-KW"/>
</dbReference>
<dbReference type="GO" id="GO:0005737">
    <property type="term" value="C:cytoplasm"/>
    <property type="evidence" value="ECO:0007669"/>
    <property type="project" value="TreeGrafter"/>
</dbReference>
<sequence length="858" mass="97310">MEIKIPELSLVVLIGISGSGKSSLAKKLFKRTEILSSDECRAIVSDDENNQASTNDAFDVLYYIAGKRLKNGLLTVIDATNVQKESRKGLVELARTYHCLPVAIVLDLPEKVCEERNKNRQSRNIGAHVIHQQSQQLKKSIKHLKEEGFRQIYVLKSVEEVEQVLEIKREKLYNNKKDETGPFDIIGDVHGCFDELYELLTTLGYQINHVKADDSNFGVEVLAPHGRKAVFVGDLVDRGPDSPGVLRLVMSMVHSGVAYCVPGNHDIKLLKYLNGKQVQIKHGLEVTVKQLENESIAFKQSVRQFLYGLISHYVLDKGNLVVAHAGLKEEMQGRASGAIRSFCMYGETTGEIDEFGLPVRYNWAKEYRGKAKVVYGHTPVPDAEWLNRTMDIDTGCVFGGKLTALRYPEEELVSVKAKQVYYQPVKPLDYSASEKKLSSQHEYDDLLNIEDVTGKRIVQTRLRNNITIREENSIAALEVMSRFAINPKWLIYLPPTMSPCATSDLPDFLEHPVQALNYYKKRGVEKVVCEEKHMGSRAVLVICKDEETALKRFGIENEGIGVCYTRTGRNFFNEPVMEKAFMTRVNQCLSEANIWEKFNTDWICLDAELMPWSAKAQALLKDQYASVGAAAGNALTVVEQVLQKAVDRGMREAQPCLEKFETKAKAIDQYVKAYQNYCWTVRNIDDYKLAPFHILATEGQVHVDKTHEWHMKHIAEICLGDPRLFMTTPYKIVELNDPSSFDDAVQWWLDLTSKGGEGMVVKPYHFIAYGSEGLLQPAVKCRGSEYLRIIYGPEYDVPENIERLKNRNLSRKQSLALREFALSVEGLERFVKKEPLRRVHESVFGILALESEEVDPRL</sequence>
<dbReference type="InterPro" id="IPR041780">
    <property type="entry name" value="MPP_PrpE-like"/>
</dbReference>
<keyword evidence="3" id="KW-0418">Kinase</keyword>
<dbReference type="Gene3D" id="3.60.21.10">
    <property type="match status" value="1"/>
</dbReference>
<dbReference type="AlphaFoldDB" id="A0A3P1XNG5"/>
<dbReference type="SUPFAM" id="SSF52540">
    <property type="entry name" value="P-loop containing nucleoside triphosphate hydrolases"/>
    <property type="match status" value="1"/>
</dbReference>
<protein>
    <submittedName>
        <fullName evidence="3">Polynucleotide kinase-phosphatase</fullName>
    </submittedName>
</protein>
<feature type="domain" description="Calcineurin-like phosphoesterase" evidence="1">
    <location>
        <begin position="182"/>
        <end position="383"/>
    </location>
</feature>
<dbReference type="CDD" id="cd07423">
    <property type="entry name" value="MPP_Prp_like"/>
    <property type="match status" value="1"/>
</dbReference>
<dbReference type="Pfam" id="PF16542">
    <property type="entry name" value="PNKP_ligase"/>
    <property type="match status" value="1"/>
</dbReference>
<dbReference type="PANTHER" id="PTHR42850:SF7">
    <property type="entry name" value="BIS(5'-NUCLEOSYL)-TETRAPHOSPHATASE PRPE [ASYMMETRICAL]"/>
    <property type="match status" value="1"/>
</dbReference>
<dbReference type="RefSeq" id="WP_124751799.1">
    <property type="nucleotide sequence ID" value="NZ_RQYS01000032.1"/>
</dbReference>
<dbReference type="NCBIfam" id="TIGR04075">
    <property type="entry name" value="bacter_Pnkp"/>
    <property type="match status" value="1"/>
</dbReference>
<dbReference type="InterPro" id="IPR050126">
    <property type="entry name" value="Ap4A_hydrolase"/>
</dbReference>
<dbReference type="Proteomes" id="UP000278609">
    <property type="component" value="Unassembled WGS sequence"/>
</dbReference>
<dbReference type="SUPFAM" id="SSF56091">
    <property type="entry name" value="DNA ligase/mRNA capping enzyme, catalytic domain"/>
    <property type="match status" value="1"/>
</dbReference>
<dbReference type="InterPro" id="IPR027417">
    <property type="entry name" value="P-loop_NTPase"/>
</dbReference>
<dbReference type="Pfam" id="PF00149">
    <property type="entry name" value="Metallophos"/>
    <property type="match status" value="1"/>
</dbReference>
<evidence type="ECO:0000259" key="2">
    <source>
        <dbReference type="Pfam" id="PF16542"/>
    </source>
</evidence>
<dbReference type="Pfam" id="PF13671">
    <property type="entry name" value="AAA_33"/>
    <property type="match status" value="1"/>
</dbReference>
<dbReference type="GO" id="GO:0016791">
    <property type="term" value="F:phosphatase activity"/>
    <property type="evidence" value="ECO:0007669"/>
    <property type="project" value="TreeGrafter"/>
</dbReference>
<dbReference type="PANTHER" id="PTHR42850">
    <property type="entry name" value="METALLOPHOSPHOESTERASE"/>
    <property type="match status" value="1"/>
</dbReference>
<evidence type="ECO:0000313" key="3">
    <source>
        <dbReference type="EMBL" id="RRD60001.1"/>
    </source>
</evidence>